<dbReference type="PROSITE" id="PS51354">
    <property type="entry name" value="GLUTAREDOXIN_2"/>
    <property type="match status" value="1"/>
</dbReference>
<comment type="subcellular location">
    <subcellularLocation>
        <location evidence="11">Mitochondrion inner membrane</location>
    </subcellularLocation>
</comment>
<protein>
    <recommendedName>
        <fullName evidence="4 11">Protoporphyrinogen oxidase</fullName>
        <ecNumber evidence="4 11">1.3.3.4</ecNumber>
    </recommendedName>
</protein>
<evidence type="ECO:0000256" key="8">
    <source>
        <dbReference type="ARBA" id="ARBA00023133"/>
    </source>
</evidence>
<dbReference type="PANTHER" id="PTHR42923:SF3">
    <property type="entry name" value="PROTOPORPHYRINOGEN OXIDASE"/>
    <property type="match status" value="1"/>
</dbReference>
<dbReference type="GO" id="GO:0005743">
    <property type="term" value="C:mitochondrial inner membrane"/>
    <property type="evidence" value="ECO:0007669"/>
    <property type="project" value="UniProtKB-SubCell"/>
</dbReference>
<dbReference type="Pfam" id="PF01593">
    <property type="entry name" value="Amino_oxidase"/>
    <property type="match status" value="1"/>
</dbReference>
<keyword evidence="15" id="KW-1185">Reference proteome</keyword>
<dbReference type="GO" id="GO:0006782">
    <property type="term" value="P:protoporphyrinogen IX biosynthetic process"/>
    <property type="evidence" value="ECO:0007669"/>
    <property type="project" value="UniProtKB-UniRule"/>
</dbReference>
<dbReference type="Gene3D" id="3.40.30.10">
    <property type="entry name" value="Glutaredoxin"/>
    <property type="match status" value="1"/>
</dbReference>
<comment type="pathway">
    <text evidence="2 11">Porphyrin-containing compound metabolism; protoporphyrin-IX biosynthesis; protoporphyrin-IX from protoporphyrinogen-IX: step 1/1.</text>
</comment>
<evidence type="ECO:0000256" key="4">
    <source>
        <dbReference type="ARBA" id="ARBA00012867"/>
    </source>
</evidence>
<evidence type="ECO:0000313" key="14">
    <source>
        <dbReference type="EMBL" id="CAK5265884.1"/>
    </source>
</evidence>
<dbReference type="SUPFAM" id="SSF54373">
    <property type="entry name" value="FAD-linked reductases, C-terminal domain"/>
    <property type="match status" value="1"/>
</dbReference>
<dbReference type="Pfam" id="PF00462">
    <property type="entry name" value="Glutaredoxin"/>
    <property type="match status" value="1"/>
</dbReference>
<dbReference type="Gene3D" id="3.50.50.60">
    <property type="entry name" value="FAD/NAD(P)-binding domain"/>
    <property type="match status" value="1"/>
</dbReference>
<comment type="caution">
    <text evidence="14">The sequence shown here is derived from an EMBL/GenBank/DDBJ whole genome shotgun (WGS) entry which is preliminary data.</text>
</comment>
<evidence type="ECO:0000256" key="1">
    <source>
        <dbReference type="ARBA" id="ARBA00002600"/>
    </source>
</evidence>
<dbReference type="InterPro" id="IPR002937">
    <property type="entry name" value="Amino_oxidase"/>
</dbReference>
<dbReference type="EMBL" id="CAVNYO010000102">
    <property type="protein sequence ID" value="CAK5265884.1"/>
    <property type="molecule type" value="Genomic_DNA"/>
</dbReference>
<dbReference type="InterPro" id="IPR002109">
    <property type="entry name" value="Glutaredoxin"/>
</dbReference>
<dbReference type="PRINTS" id="PR00160">
    <property type="entry name" value="GLUTAREDOXIN"/>
</dbReference>
<dbReference type="InterPro" id="IPR004572">
    <property type="entry name" value="Protoporphyrinogen_oxidase"/>
</dbReference>
<comment type="catalytic activity">
    <reaction evidence="10 11">
        <text>protoporphyrinogen IX + 3 O2 = protoporphyrin IX + 3 H2O2</text>
        <dbReference type="Rhea" id="RHEA:25576"/>
        <dbReference type="ChEBI" id="CHEBI:15379"/>
        <dbReference type="ChEBI" id="CHEBI:16240"/>
        <dbReference type="ChEBI" id="CHEBI:57306"/>
        <dbReference type="ChEBI" id="CHEBI:57307"/>
        <dbReference type="EC" id="1.3.3.4"/>
    </reaction>
</comment>
<evidence type="ECO:0000256" key="7">
    <source>
        <dbReference type="ARBA" id="ARBA00023002"/>
    </source>
</evidence>
<keyword evidence="6 11" id="KW-0274">FAD</keyword>
<evidence type="ECO:0000256" key="5">
    <source>
        <dbReference type="ARBA" id="ARBA00022630"/>
    </source>
</evidence>
<dbReference type="PANTHER" id="PTHR42923">
    <property type="entry name" value="PROTOPORPHYRINOGEN OXIDASE"/>
    <property type="match status" value="1"/>
</dbReference>
<proteinExistence type="inferred from homology"/>
<comment type="cofactor">
    <cofactor evidence="11">
        <name>FAD</name>
        <dbReference type="ChEBI" id="CHEBI:57692"/>
    </cofactor>
    <text evidence="11">Binds 1 FAD per subunit.</text>
</comment>
<reference evidence="14" key="1">
    <citation type="submission" date="2023-11" db="EMBL/GenBank/DDBJ databases">
        <authorList>
            <person name="De Vega J J."/>
            <person name="De Vega J J."/>
        </authorList>
    </citation>
    <scope>NUCLEOTIDE SEQUENCE</scope>
</reference>
<evidence type="ECO:0000259" key="13">
    <source>
        <dbReference type="Pfam" id="PF01593"/>
    </source>
</evidence>
<organism evidence="14 15">
    <name type="scientific">Mycena citricolor</name>
    <dbReference type="NCBI Taxonomy" id="2018698"/>
    <lineage>
        <taxon>Eukaryota</taxon>
        <taxon>Fungi</taxon>
        <taxon>Dikarya</taxon>
        <taxon>Basidiomycota</taxon>
        <taxon>Agaricomycotina</taxon>
        <taxon>Agaricomycetes</taxon>
        <taxon>Agaricomycetidae</taxon>
        <taxon>Agaricales</taxon>
        <taxon>Marasmiineae</taxon>
        <taxon>Mycenaceae</taxon>
        <taxon>Mycena</taxon>
    </lineage>
</organism>
<dbReference type="SUPFAM" id="SSF52833">
    <property type="entry name" value="Thioredoxin-like"/>
    <property type="match status" value="1"/>
</dbReference>
<sequence length="625" mass="69489">MYVVRLLVLSSSSGMGPNIFRARLIYYFGSPFQLPEAIKDVPNLSRANIAQFARNSTNDPVDEIYGLIHLVTSPEEDRQHILGHTEGFDPTKPVDMSLYAAGAKAMNWNKRAKELDQKYPLVVFSKSYCPFSRRAKELLASYDLSPPPQVIEVDLRGAFSGRLFGSSFPGLITQHVPECHHPGKSIGGSDNLQALAANHSLKQILENAGISINLLGLSDALLTTPKSSAAAKRRFLHVPGTPGIWRIPGPTLSFLWSELRFFITPGLVNELVRGWNRPADIVDESLESFLTRRMHPVTARILGSALVHGIYATDARLLSVRAAFPKLWEMEEKGNGRLLWGLLTRSRQDRNEEKLKVEEDRQRYELGDVMPLLEGAAVFSFRDGMSSLPQALTRAIRQNPNVGIMTETEIESLQLNEEGFEITTKQTNPVRPSHVVSALPLPILHQLLPATHELPYLRTNPYSSVTSINLVFPGKRIWPRGFGYLVPRPQNDYAVDEAGILGVVFDSEALSGQDNLAPGEQITKVTVMMGGPHRNVDTRIPVVLAHLQYQLNRSKPFPEPLAVKVWENRHCIPTPMPGHLVRMERLQEALKGDLWQGRMEVIGAGVKGVSVGDCIESGRNVGLEW</sequence>
<comment type="function">
    <text evidence="1 11">Catalyzes the 6-electron oxidation of protoporphyrinogen-IX to form protoporphyrin-IX.</text>
</comment>
<dbReference type="AlphaFoldDB" id="A0AAD2JXL1"/>
<dbReference type="Proteomes" id="UP001295794">
    <property type="component" value="Unassembled WGS sequence"/>
</dbReference>
<evidence type="ECO:0000256" key="11">
    <source>
        <dbReference type="RuleBase" id="RU367069"/>
    </source>
</evidence>
<dbReference type="EC" id="1.3.3.4" evidence="4 11"/>
<comment type="similarity">
    <text evidence="3 11">Belongs to the protoporphyrinogen/coproporphyrinogen oxidase family. Protoporphyrinogen oxidase subfamily.</text>
</comment>
<dbReference type="InterPro" id="IPR050464">
    <property type="entry name" value="Zeta_carotene_desat/Oxidored"/>
</dbReference>
<evidence type="ECO:0000256" key="2">
    <source>
        <dbReference type="ARBA" id="ARBA00005073"/>
    </source>
</evidence>
<keyword evidence="5 11" id="KW-0285">Flavoprotein</keyword>
<name>A0AAD2JXL1_9AGAR</name>
<dbReference type="InterPro" id="IPR036249">
    <property type="entry name" value="Thioredoxin-like_sf"/>
</dbReference>
<keyword evidence="8 11" id="KW-0350">Heme biosynthesis</keyword>
<dbReference type="InterPro" id="IPR036188">
    <property type="entry name" value="FAD/NAD-bd_sf"/>
</dbReference>
<evidence type="ECO:0000256" key="6">
    <source>
        <dbReference type="ARBA" id="ARBA00022827"/>
    </source>
</evidence>
<keyword evidence="9 11" id="KW-0627">Porphyrin biosynthesis</keyword>
<gene>
    <name evidence="14" type="ORF">MYCIT1_LOCUS7231</name>
</gene>
<dbReference type="NCBIfam" id="TIGR00562">
    <property type="entry name" value="proto_IX_ox"/>
    <property type="match status" value="1"/>
</dbReference>
<feature type="domain" description="Glutaredoxin" evidence="12">
    <location>
        <begin position="122"/>
        <end position="155"/>
    </location>
</feature>
<evidence type="ECO:0000256" key="9">
    <source>
        <dbReference type="ARBA" id="ARBA00023244"/>
    </source>
</evidence>
<accession>A0AAD2JXL1</accession>
<evidence type="ECO:0000256" key="10">
    <source>
        <dbReference type="ARBA" id="ARBA00047554"/>
    </source>
</evidence>
<dbReference type="GO" id="GO:0004729">
    <property type="term" value="F:oxygen-dependent protoporphyrinogen oxidase activity"/>
    <property type="evidence" value="ECO:0007669"/>
    <property type="project" value="UniProtKB-UniRule"/>
</dbReference>
<feature type="domain" description="Amine oxidase" evidence="13">
    <location>
        <begin position="306"/>
        <end position="620"/>
    </location>
</feature>
<evidence type="ECO:0000259" key="12">
    <source>
        <dbReference type="Pfam" id="PF00462"/>
    </source>
</evidence>
<evidence type="ECO:0000256" key="3">
    <source>
        <dbReference type="ARBA" id="ARBA00010551"/>
    </source>
</evidence>
<dbReference type="InterPro" id="IPR014025">
    <property type="entry name" value="Glutaredoxin_subgr"/>
</dbReference>
<evidence type="ECO:0000313" key="15">
    <source>
        <dbReference type="Proteomes" id="UP001295794"/>
    </source>
</evidence>
<dbReference type="SUPFAM" id="SSF51905">
    <property type="entry name" value="FAD/NAD(P)-binding domain"/>
    <property type="match status" value="1"/>
</dbReference>
<keyword evidence="7 11" id="KW-0560">Oxidoreductase</keyword>